<dbReference type="Pfam" id="PF13976">
    <property type="entry name" value="gag_pre-integrs"/>
    <property type="match status" value="1"/>
</dbReference>
<proteinExistence type="predicted"/>
<dbReference type="Pfam" id="PF07727">
    <property type="entry name" value="RVT_2"/>
    <property type="match status" value="2"/>
</dbReference>
<sequence length="1152" mass="128817">MSMGRTFQLLNKDGSLFFVAFTRQNPAFLHCYGSTVSSPRSQTLSPFLPFLGILISELLFDSNTASLDRSHQDLSIATKIGRIQPRTHLQKTRVLQPRAHALPRADQRRHAPSRAPTRSLHLPCHVSPSDISPSIGSTSGHEITHPITVILDGPASYHAWSQNMTVFLKGHRLWRYITGDIPKPVPRSDTDSDSSDGDSVAEAVVQVDDFEARLEEWESIQCRIFPGSLTPLCLPLVVSFLDWKQVKRPGLSWPLGQSISDYYSQTASMWEQLAATDPPLRYAEDIDLFAKYKDRHRFTQFMMGVREDFEPTRAAAAYCPGTPRPPSSSDQPRRICTYCQKPSHDITECYRKKKDDKRKQHQSRGTFPRPQAATVSSAPVDDLVIIVSQLESMFHRYMSQPSPALSVTSGNKSWLLDSACYNHMTPHASHFSQKTPLAPSPIIYTADSSHMSVSHIGTISSPDLTIPDTYLVPKLSLNLLSVGQLCELGLDLHFSNHGVDVQDPLTGKLLGTGRKIGRLFELCNLQIPLHMVSSSVAATTILSLDLWHSRLGHASLSRLQLLASQGHLGSGFRCYDPISRHLRISRHVEFWEHQTFSSRQHFPFISSSMTLIFTDPSIDLYPDPVRDSTLPPSSSDVPSLVLSLAAGSPDSDPVPSAPSESPTDIRRSTRVRAPPSYLSDYHYYFSLATLHEPHTYHEASTNPLWQQAMADELDALHKTHTWDMTTLPPGKSAIGCKWVYKIKTRADGSVERYKARLVARGFTQEYGIDYEETLAPMDVKNAFLNGDLLEEVYMQPPPGYPNSQNHVCRIRRALYGLKQAPRAWFAKFSSVVAQQGFTPSSYDSALFIRHTSTSITLILLYVDDMIITGDDTAGIRDLQKFLSQQFEMKDLGTLSYFLGLEVTSSSDGYYLSQAKYVSDLLSKAGLTDSKTVSTPLELNVKLNTTDGEPLSDATLYRQLVGSLIYLTVTRPDLAYAVHLVSQFMSAPRSTHYAAVLRILRYIKGTLFHGLHFSVQSSLELRAYADADWAGDPTDRRSTTAEYRALADATSELLWLRWLLADMGAPQTTSTPIHCDNRSAIHIAHNDVFHERTKHIEIDCHFIRHHFQQSALHLLSVSSEDQLADVFTKSHPPGRLRDLVSKLKMASSSPPYV</sequence>
<feature type="region of interest" description="Disordered" evidence="2">
    <location>
        <begin position="646"/>
        <end position="670"/>
    </location>
</feature>
<dbReference type="GO" id="GO:0004190">
    <property type="term" value="F:aspartic-type endopeptidase activity"/>
    <property type="evidence" value="ECO:0007669"/>
    <property type="project" value="UniProtKB-KW"/>
</dbReference>
<feature type="domain" description="Reverse transcriptase Ty1/copia-type" evidence="3">
    <location>
        <begin position="720"/>
        <end position="776"/>
    </location>
</feature>
<gene>
    <name evidence="6" type="ORF">FSB_LOCUS35318</name>
</gene>
<feature type="compositionally biased region" description="Basic residues" evidence="2">
    <location>
        <begin position="351"/>
        <end position="362"/>
    </location>
</feature>
<keyword evidence="1" id="KW-0645">Protease</keyword>
<dbReference type="PANTHER" id="PTHR11439:SF461">
    <property type="entry name" value="OS10G0432200 PROTEIN"/>
    <property type="match status" value="1"/>
</dbReference>
<feature type="region of interest" description="Disordered" evidence="2">
    <location>
        <begin position="96"/>
        <end position="123"/>
    </location>
</feature>
<evidence type="ECO:0000259" key="5">
    <source>
        <dbReference type="Pfam" id="PF22936"/>
    </source>
</evidence>
<feature type="compositionally biased region" description="Low complexity" evidence="2">
    <location>
        <begin position="646"/>
        <end position="662"/>
    </location>
</feature>
<organism evidence="6">
    <name type="scientific">Fagus sylvatica</name>
    <name type="common">Beechnut</name>
    <dbReference type="NCBI Taxonomy" id="28930"/>
    <lineage>
        <taxon>Eukaryota</taxon>
        <taxon>Viridiplantae</taxon>
        <taxon>Streptophyta</taxon>
        <taxon>Embryophyta</taxon>
        <taxon>Tracheophyta</taxon>
        <taxon>Spermatophyta</taxon>
        <taxon>Magnoliopsida</taxon>
        <taxon>eudicotyledons</taxon>
        <taxon>Gunneridae</taxon>
        <taxon>Pentapetalae</taxon>
        <taxon>rosids</taxon>
        <taxon>fabids</taxon>
        <taxon>Fagales</taxon>
        <taxon>Fagaceae</taxon>
        <taxon>Fagus</taxon>
    </lineage>
</organism>
<dbReference type="InterPro" id="IPR013103">
    <property type="entry name" value="RVT_2"/>
</dbReference>
<dbReference type="SUPFAM" id="SSF56672">
    <property type="entry name" value="DNA/RNA polymerases"/>
    <property type="match status" value="1"/>
</dbReference>
<reference evidence="6" key="1">
    <citation type="submission" date="2018-02" db="EMBL/GenBank/DDBJ databases">
        <authorList>
            <person name="Cohen D.B."/>
            <person name="Kent A.D."/>
        </authorList>
    </citation>
    <scope>NUCLEOTIDE SEQUENCE</scope>
</reference>
<dbReference type="AlphaFoldDB" id="A0A2N9GYT3"/>
<evidence type="ECO:0008006" key="7">
    <source>
        <dbReference type="Google" id="ProtNLM"/>
    </source>
</evidence>
<evidence type="ECO:0000259" key="4">
    <source>
        <dbReference type="Pfam" id="PF13976"/>
    </source>
</evidence>
<dbReference type="InterPro" id="IPR054722">
    <property type="entry name" value="PolX-like_BBD"/>
</dbReference>
<accession>A0A2N9GYT3</accession>
<keyword evidence="1" id="KW-0378">Hydrolase</keyword>
<feature type="region of interest" description="Disordered" evidence="2">
    <location>
        <begin position="351"/>
        <end position="374"/>
    </location>
</feature>
<evidence type="ECO:0000256" key="1">
    <source>
        <dbReference type="ARBA" id="ARBA00022750"/>
    </source>
</evidence>
<dbReference type="CDD" id="cd09272">
    <property type="entry name" value="RNase_HI_RT_Ty1"/>
    <property type="match status" value="1"/>
</dbReference>
<dbReference type="InterPro" id="IPR043502">
    <property type="entry name" value="DNA/RNA_pol_sf"/>
</dbReference>
<evidence type="ECO:0000313" key="6">
    <source>
        <dbReference type="EMBL" id="SPD07436.1"/>
    </source>
</evidence>
<dbReference type="EMBL" id="OIVN01002913">
    <property type="protein sequence ID" value="SPD07436.1"/>
    <property type="molecule type" value="Genomic_DNA"/>
</dbReference>
<feature type="domain" description="GAG-pre-integrase" evidence="4">
    <location>
        <begin position="535"/>
        <end position="568"/>
    </location>
</feature>
<keyword evidence="1" id="KW-0064">Aspartyl protease</keyword>
<evidence type="ECO:0000256" key="2">
    <source>
        <dbReference type="SAM" id="MobiDB-lite"/>
    </source>
</evidence>
<dbReference type="Pfam" id="PF22936">
    <property type="entry name" value="Pol_BBD"/>
    <property type="match status" value="1"/>
</dbReference>
<feature type="domain" description="Retrovirus-related Pol polyprotein from transposon TNT 1-94-like beta-barrel" evidence="5">
    <location>
        <begin position="414"/>
        <end position="489"/>
    </location>
</feature>
<name>A0A2N9GYT3_FAGSY</name>
<feature type="domain" description="Reverse transcriptase Ty1/copia-type" evidence="3">
    <location>
        <begin position="777"/>
        <end position="937"/>
    </location>
</feature>
<dbReference type="PANTHER" id="PTHR11439">
    <property type="entry name" value="GAG-POL-RELATED RETROTRANSPOSON"/>
    <property type="match status" value="1"/>
</dbReference>
<evidence type="ECO:0000259" key="3">
    <source>
        <dbReference type="Pfam" id="PF07727"/>
    </source>
</evidence>
<dbReference type="InterPro" id="IPR025724">
    <property type="entry name" value="GAG-pre-integrase_dom"/>
</dbReference>
<protein>
    <recommendedName>
        <fullName evidence="7">Reverse transcriptase Ty1/copia-type domain-containing protein</fullName>
    </recommendedName>
</protein>